<dbReference type="OrthoDB" id="443318at2759"/>
<dbReference type="EMBL" id="WHVB01000003">
    <property type="protein sequence ID" value="KAF8485107.1"/>
    <property type="molecule type" value="Genomic_DNA"/>
</dbReference>
<keyword evidence="6" id="KW-0732">Signal</keyword>
<evidence type="ECO:0000256" key="5">
    <source>
        <dbReference type="ARBA" id="ARBA00023180"/>
    </source>
</evidence>
<evidence type="ECO:0000256" key="4">
    <source>
        <dbReference type="ARBA" id="ARBA00022801"/>
    </source>
</evidence>
<feature type="region of interest" description="Disordered" evidence="7">
    <location>
        <begin position="43"/>
        <end position="71"/>
    </location>
</feature>
<dbReference type="Pfam" id="PF00450">
    <property type="entry name" value="Peptidase_S10"/>
    <property type="match status" value="1"/>
</dbReference>
<dbReference type="GO" id="GO:0006508">
    <property type="term" value="P:proteolysis"/>
    <property type="evidence" value="ECO:0007669"/>
    <property type="project" value="UniProtKB-KW"/>
</dbReference>
<evidence type="ECO:0000313" key="9">
    <source>
        <dbReference type="Proteomes" id="UP000759537"/>
    </source>
</evidence>
<gene>
    <name evidence="8" type="ORF">DFH94DRAFT_842776</name>
</gene>
<dbReference type="EC" id="3.4.16.-" evidence="6"/>
<dbReference type="InterPro" id="IPR018202">
    <property type="entry name" value="Ser_caboxypep_ser_AS"/>
</dbReference>
<keyword evidence="3 6" id="KW-0645">Protease</keyword>
<dbReference type="PROSITE" id="PS00131">
    <property type="entry name" value="CARBOXYPEPT_SER_SER"/>
    <property type="match status" value="1"/>
</dbReference>
<evidence type="ECO:0000256" key="3">
    <source>
        <dbReference type="ARBA" id="ARBA00022670"/>
    </source>
</evidence>
<dbReference type="PRINTS" id="PR00724">
    <property type="entry name" value="CRBOXYPTASEC"/>
</dbReference>
<organism evidence="8 9">
    <name type="scientific">Russula ochroleuca</name>
    <dbReference type="NCBI Taxonomy" id="152965"/>
    <lineage>
        <taxon>Eukaryota</taxon>
        <taxon>Fungi</taxon>
        <taxon>Dikarya</taxon>
        <taxon>Basidiomycota</taxon>
        <taxon>Agaricomycotina</taxon>
        <taxon>Agaricomycetes</taxon>
        <taxon>Russulales</taxon>
        <taxon>Russulaceae</taxon>
        <taxon>Russula</taxon>
    </lineage>
</organism>
<comment type="similarity">
    <text evidence="1 6">Belongs to the peptidase S10 family.</text>
</comment>
<dbReference type="PROSITE" id="PS00560">
    <property type="entry name" value="CARBOXYPEPT_SER_HIS"/>
    <property type="match status" value="1"/>
</dbReference>
<dbReference type="Proteomes" id="UP000759537">
    <property type="component" value="Unassembled WGS sequence"/>
</dbReference>
<dbReference type="Gene3D" id="3.40.50.1820">
    <property type="entry name" value="alpha/beta hydrolase"/>
    <property type="match status" value="1"/>
</dbReference>
<dbReference type="InterPro" id="IPR001563">
    <property type="entry name" value="Peptidase_S10"/>
</dbReference>
<dbReference type="InterPro" id="IPR029058">
    <property type="entry name" value="AB_hydrolase_fold"/>
</dbReference>
<evidence type="ECO:0000313" key="8">
    <source>
        <dbReference type="EMBL" id="KAF8485107.1"/>
    </source>
</evidence>
<feature type="signal peptide" evidence="6">
    <location>
        <begin position="1"/>
        <end position="25"/>
    </location>
</feature>
<reference evidence="8" key="1">
    <citation type="submission" date="2019-10" db="EMBL/GenBank/DDBJ databases">
        <authorList>
            <consortium name="DOE Joint Genome Institute"/>
            <person name="Kuo A."/>
            <person name="Miyauchi S."/>
            <person name="Kiss E."/>
            <person name="Drula E."/>
            <person name="Kohler A."/>
            <person name="Sanchez-Garcia M."/>
            <person name="Andreopoulos B."/>
            <person name="Barry K.W."/>
            <person name="Bonito G."/>
            <person name="Buee M."/>
            <person name="Carver A."/>
            <person name="Chen C."/>
            <person name="Cichocki N."/>
            <person name="Clum A."/>
            <person name="Culley D."/>
            <person name="Crous P.W."/>
            <person name="Fauchery L."/>
            <person name="Girlanda M."/>
            <person name="Hayes R."/>
            <person name="Keri Z."/>
            <person name="LaButti K."/>
            <person name="Lipzen A."/>
            <person name="Lombard V."/>
            <person name="Magnuson J."/>
            <person name="Maillard F."/>
            <person name="Morin E."/>
            <person name="Murat C."/>
            <person name="Nolan M."/>
            <person name="Ohm R."/>
            <person name="Pangilinan J."/>
            <person name="Pereira M."/>
            <person name="Perotto S."/>
            <person name="Peter M."/>
            <person name="Riley R."/>
            <person name="Sitrit Y."/>
            <person name="Stielow B."/>
            <person name="Szollosi G."/>
            <person name="Zifcakova L."/>
            <person name="Stursova M."/>
            <person name="Spatafora J.W."/>
            <person name="Tedersoo L."/>
            <person name="Vaario L.-M."/>
            <person name="Yamada A."/>
            <person name="Yan M."/>
            <person name="Wang P."/>
            <person name="Xu J."/>
            <person name="Bruns T."/>
            <person name="Baldrian P."/>
            <person name="Vilgalys R."/>
            <person name="Henrissat B."/>
            <person name="Grigoriev I.V."/>
            <person name="Hibbett D."/>
            <person name="Nagy L.G."/>
            <person name="Martin F.M."/>
        </authorList>
    </citation>
    <scope>NUCLEOTIDE SEQUENCE</scope>
    <source>
        <strain evidence="8">Prilba</strain>
    </source>
</reference>
<protein>
    <recommendedName>
        <fullName evidence="6">Carboxypeptidase</fullName>
        <ecNumber evidence="6">3.4.16.-</ecNumber>
    </recommendedName>
</protein>
<keyword evidence="5" id="KW-0325">Glycoprotein</keyword>
<accession>A0A9P5N345</accession>
<name>A0A9P5N345_9AGAM</name>
<keyword evidence="4 6" id="KW-0378">Hydrolase</keyword>
<dbReference type="SUPFAM" id="SSF53474">
    <property type="entry name" value="alpha/beta-Hydrolases"/>
    <property type="match status" value="1"/>
</dbReference>
<dbReference type="PANTHER" id="PTHR11802">
    <property type="entry name" value="SERINE PROTEASE FAMILY S10 SERINE CARBOXYPEPTIDASE"/>
    <property type="match status" value="1"/>
</dbReference>
<dbReference type="InterPro" id="IPR033124">
    <property type="entry name" value="Ser_caboxypep_his_AS"/>
</dbReference>
<sequence length="522" mass="57591">MIHLSYAPALVILLCCTIFSEPVAARRSDASLRSLGDKRRLEAKKRWESSPRRRSAAGNARRAADTSASPGVKNITFTNPMASKFYVDGTKIPLVDFDVGPSWAGLIPISSAADETGKLFFWLFPPGPEGSPDDLIIWLNGGPGCSSLEGSFQENGPFLWQRGQAVPTPNQWSWTNLSTILYIEQPIGTGYTQGTPNAKDENDVSQQLVGFLQQFLEIFKELKGKNLYLSGESYGGMYVPYLANFIYENTTRATLDLDLVACWMNDPTIGWPVVQSRIGAVGFVHDFERFFAFNQTFLAHLDSVAAKCNYASYTEKYLTYPPRGPLPLPGTSTLSDPDCDVWGQIEDAALHVNPAFNVYHIGDTMPILSDVLSETQTSPVYFNRRDVKEAIHAPLNVNWTLCNASVFPNGDASLPSAFTVLPNVIEKSKRVVIAQGLLDFLYTAEGTRIVLQNMTWGGVQGFQQPITEDSFIVDGIGALGRLQSERGLTYVEIELSGHMVPAYSPIASFQLMEYLMGFRDSP</sequence>
<feature type="compositionally biased region" description="Low complexity" evidence="7">
    <location>
        <begin position="56"/>
        <end position="68"/>
    </location>
</feature>
<evidence type="ECO:0000256" key="2">
    <source>
        <dbReference type="ARBA" id="ARBA00022645"/>
    </source>
</evidence>
<keyword evidence="2 6" id="KW-0121">Carboxypeptidase</keyword>
<evidence type="ECO:0000256" key="7">
    <source>
        <dbReference type="SAM" id="MobiDB-lite"/>
    </source>
</evidence>
<proteinExistence type="inferred from homology"/>
<keyword evidence="9" id="KW-1185">Reference proteome</keyword>
<evidence type="ECO:0000256" key="6">
    <source>
        <dbReference type="RuleBase" id="RU361156"/>
    </source>
</evidence>
<reference evidence="8" key="2">
    <citation type="journal article" date="2020" name="Nat. Commun.">
        <title>Large-scale genome sequencing of mycorrhizal fungi provides insights into the early evolution of symbiotic traits.</title>
        <authorList>
            <person name="Miyauchi S."/>
            <person name="Kiss E."/>
            <person name="Kuo A."/>
            <person name="Drula E."/>
            <person name="Kohler A."/>
            <person name="Sanchez-Garcia M."/>
            <person name="Morin E."/>
            <person name="Andreopoulos B."/>
            <person name="Barry K.W."/>
            <person name="Bonito G."/>
            <person name="Buee M."/>
            <person name="Carver A."/>
            <person name="Chen C."/>
            <person name="Cichocki N."/>
            <person name="Clum A."/>
            <person name="Culley D."/>
            <person name="Crous P.W."/>
            <person name="Fauchery L."/>
            <person name="Girlanda M."/>
            <person name="Hayes R.D."/>
            <person name="Keri Z."/>
            <person name="LaButti K."/>
            <person name="Lipzen A."/>
            <person name="Lombard V."/>
            <person name="Magnuson J."/>
            <person name="Maillard F."/>
            <person name="Murat C."/>
            <person name="Nolan M."/>
            <person name="Ohm R.A."/>
            <person name="Pangilinan J."/>
            <person name="Pereira M.F."/>
            <person name="Perotto S."/>
            <person name="Peter M."/>
            <person name="Pfister S."/>
            <person name="Riley R."/>
            <person name="Sitrit Y."/>
            <person name="Stielow J.B."/>
            <person name="Szollosi G."/>
            <person name="Zifcakova L."/>
            <person name="Stursova M."/>
            <person name="Spatafora J.W."/>
            <person name="Tedersoo L."/>
            <person name="Vaario L.M."/>
            <person name="Yamada A."/>
            <person name="Yan M."/>
            <person name="Wang P."/>
            <person name="Xu J."/>
            <person name="Bruns T."/>
            <person name="Baldrian P."/>
            <person name="Vilgalys R."/>
            <person name="Dunand C."/>
            <person name="Henrissat B."/>
            <person name="Grigoriev I.V."/>
            <person name="Hibbett D."/>
            <person name="Nagy L.G."/>
            <person name="Martin F.M."/>
        </authorList>
    </citation>
    <scope>NUCLEOTIDE SEQUENCE</scope>
    <source>
        <strain evidence="8">Prilba</strain>
    </source>
</reference>
<dbReference type="AlphaFoldDB" id="A0A9P5N345"/>
<comment type="caution">
    <text evidence="8">The sequence shown here is derived from an EMBL/GenBank/DDBJ whole genome shotgun (WGS) entry which is preliminary data.</text>
</comment>
<evidence type="ECO:0000256" key="1">
    <source>
        <dbReference type="ARBA" id="ARBA00009431"/>
    </source>
</evidence>
<dbReference type="PANTHER" id="PTHR11802:SF479">
    <property type="entry name" value="CARBOXYPEPTIDASE"/>
    <property type="match status" value="1"/>
</dbReference>
<feature type="chain" id="PRO_5040547920" description="Carboxypeptidase" evidence="6">
    <location>
        <begin position="26"/>
        <end position="522"/>
    </location>
</feature>
<dbReference type="GO" id="GO:0004185">
    <property type="term" value="F:serine-type carboxypeptidase activity"/>
    <property type="evidence" value="ECO:0007669"/>
    <property type="project" value="UniProtKB-UniRule"/>
</dbReference>